<feature type="signal peptide" evidence="1">
    <location>
        <begin position="1"/>
        <end position="24"/>
    </location>
</feature>
<proteinExistence type="predicted"/>
<dbReference type="InterPro" id="IPR050111">
    <property type="entry name" value="C-type_lectin/snaclec_domain"/>
</dbReference>
<dbReference type="InterPro" id="IPR016187">
    <property type="entry name" value="CTDL_fold"/>
</dbReference>
<dbReference type="InterPro" id="IPR026341">
    <property type="entry name" value="T9SS_type_B"/>
</dbReference>
<keyword evidence="1" id="KW-0732">Signal</keyword>
<organism evidence="3 4">
    <name type="scientific">Flavobacterium caseinilyticum</name>
    <dbReference type="NCBI Taxonomy" id="2541732"/>
    <lineage>
        <taxon>Bacteria</taxon>
        <taxon>Pseudomonadati</taxon>
        <taxon>Bacteroidota</taxon>
        <taxon>Flavobacteriia</taxon>
        <taxon>Flavobacteriales</taxon>
        <taxon>Flavobacteriaceae</taxon>
        <taxon>Flavobacterium</taxon>
    </lineage>
</organism>
<dbReference type="InterPro" id="IPR001304">
    <property type="entry name" value="C-type_lectin-like"/>
</dbReference>
<feature type="chain" id="PRO_5020206662" evidence="1">
    <location>
        <begin position="25"/>
        <end position="504"/>
    </location>
</feature>
<evidence type="ECO:0000256" key="1">
    <source>
        <dbReference type="SAM" id="SignalP"/>
    </source>
</evidence>
<evidence type="ECO:0000313" key="3">
    <source>
        <dbReference type="EMBL" id="TDD78651.1"/>
    </source>
</evidence>
<dbReference type="AlphaFoldDB" id="A0A4R5AZH8"/>
<dbReference type="InterPro" id="IPR016186">
    <property type="entry name" value="C-type_lectin-like/link_sf"/>
</dbReference>
<protein>
    <submittedName>
        <fullName evidence="3">T9SS type B sorting domain-containing protein</fullName>
    </submittedName>
</protein>
<dbReference type="PROSITE" id="PS50041">
    <property type="entry name" value="C_TYPE_LECTIN_2"/>
    <property type="match status" value="1"/>
</dbReference>
<keyword evidence="4" id="KW-1185">Reference proteome</keyword>
<dbReference type="InterPro" id="IPR034007">
    <property type="entry name" value="CTLD_bac"/>
</dbReference>
<dbReference type="OrthoDB" id="9765926at2"/>
<dbReference type="Pfam" id="PF13585">
    <property type="entry name" value="CHU_C"/>
    <property type="match status" value="1"/>
</dbReference>
<evidence type="ECO:0000313" key="4">
    <source>
        <dbReference type="Proteomes" id="UP000295278"/>
    </source>
</evidence>
<sequence length="504" mass="55698">MKIYNFLKIIFPFLLLAQTASYSAVCLNSIQKSNDFESTVKIASFSTNFDTENPRLSLNEAPPVIIASGNQYYCPGTSMKIVTDVTITDPDDTGIGSIYIQISSGYVNGEDQLRLMGTHPAITSNWNADTGKLELSSSASGTKALYTDLVSAIKDVEFSNSTAAPSGNRTFSIVIDETNYLSSNGHHYEFISDYLINWTDAKIAAETKTYYGRKGYLVTITDAEEAAIAGKLTSGAGWIGGSDEGNEGKWYWVTGPEKGTLFWDGRSNGSTPNFAFWNAGEPNNVDGSENYAHITKPGPLAILGSWNDLPNTGGGINPDYHPQGYIVEYGGMPGDSPINVATSTSMTIISFPEIINVEVNTNNIIINVKNPQSYYEYSVDGINYQSSNIFFNVRGGLQTAYVRGFNSCGTDSEIFFFIKIPPFFTPNNDSYNDFWEIEGLIDIFPEAEVTIFDRYGKFIIKLDGRKLSWDGTYNKKLMPATDYWYVLKIDAVSPERRGHFSLKR</sequence>
<dbReference type="PANTHER" id="PTHR22803">
    <property type="entry name" value="MANNOSE, PHOSPHOLIPASE, LECTIN RECEPTOR RELATED"/>
    <property type="match status" value="1"/>
</dbReference>
<feature type="domain" description="C-type lectin" evidence="2">
    <location>
        <begin position="183"/>
        <end position="308"/>
    </location>
</feature>
<comment type="caution">
    <text evidence="3">The sequence shown here is derived from an EMBL/GenBank/DDBJ whole genome shotgun (WGS) entry which is preliminary data.</text>
</comment>
<dbReference type="Proteomes" id="UP000295278">
    <property type="component" value="Unassembled WGS sequence"/>
</dbReference>
<dbReference type="NCBIfam" id="TIGR04131">
    <property type="entry name" value="Bac_Flav_CTERM"/>
    <property type="match status" value="1"/>
</dbReference>
<gene>
    <name evidence="3" type="ORF">E0F89_03180</name>
</gene>
<dbReference type="EMBL" id="SMFM01000001">
    <property type="protein sequence ID" value="TDD78651.1"/>
    <property type="molecule type" value="Genomic_DNA"/>
</dbReference>
<evidence type="ECO:0000259" key="2">
    <source>
        <dbReference type="PROSITE" id="PS50041"/>
    </source>
</evidence>
<dbReference type="SMART" id="SM00034">
    <property type="entry name" value="CLECT"/>
    <property type="match status" value="1"/>
</dbReference>
<dbReference type="SUPFAM" id="SSF56436">
    <property type="entry name" value="C-type lectin-like"/>
    <property type="match status" value="1"/>
</dbReference>
<accession>A0A4R5AZH8</accession>
<reference evidence="3 4" key="1">
    <citation type="submission" date="2019-03" db="EMBL/GenBank/DDBJ databases">
        <title>Flavobacterium AT-3-2 sp. nov., isolated from arctic soil.</title>
        <authorList>
            <person name="Chaudhary D.K."/>
        </authorList>
    </citation>
    <scope>NUCLEOTIDE SEQUENCE [LARGE SCALE GENOMIC DNA]</scope>
    <source>
        <strain evidence="3 4">AT-3-2</strain>
    </source>
</reference>
<dbReference type="CDD" id="cd03603">
    <property type="entry name" value="CLECT_VCBS"/>
    <property type="match status" value="1"/>
</dbReference>
<dbReference type="Gene3D" id="3.10.100.10">
    <property type="entry name" value="Mannose-Binding Protein A, subunit A"/>
    <property type="match status" value="1"/>
</dbReference>
<name>A0A4R5AZH8_9FLAO</name>